<reference evidence="1" key="2">
    <citation type="journal article" date="2015" name="Data Brief">
        <title>Shoot transcriptome of the giant reed, Arundo donax.</title>
        <authorList>
            <person name="Barrero R.A."/>
            <person name="Guerrero F.D."/>
            <person name="Moolhuijzen P."/>
            <person name="Goolsby J.A."/>
            <person name="Tidwell J."/>
            <person name="Bellgard S.E."/>
            <person name="Bellgard M.I."/>
        </authorList>
    </citation>
    <scope>NUCLEOTIDE SEQUENCE</scope>
    <source>
        <tissue evidence="1">Shoot tissue taken approximately 20 cm above the soil surface</tissue>
    </source>
</reference>
<evidence type="ECO:0000313" key="1">
    <source>
        <dbReference type="EMBL" id="JAD60822.1"/>
    </source>
</evidence>
<proteinExistence type="predicted"/>
<dbReference type="EMBL" id="GBRH01237073">
    <property type="protein sequence ID" value="JAD60822.1"/>
    <property type="molecule type" value="Transcribed_RNA"/>
</dbReference>
<dbReference type="AlphaFoldDB" id="A0A0A9BNH5"/>
<protein>
    <submittedName>
        <fullName evidence="1">Uncharacterized protein</fullName>
    </submittedName>
</protein>
<accession>A0A0A9BNH5</accession>
<organism evidence="1">
    <name type="scientific">Arundo donax</name>
    <name type="common">Giant reed</name>
    <name type="synonym">Donax arundinaceus</name>
    <dbReference type="NCBI Taxonomy" id="35708"/>
    <lineage>
        <taxon>Eukaryota</taxon>
        <taxon>Viridiplantae</taxon>
        <taxon>Streptophyta</taxon>
        <taxon>Embryophyta</taxon>
        <taxon>Tracheophyta</taxon>
        <taxon>Spermatophyta</taxon>
        <taxon>Magnoliopsida</taxon>
        <taxon>Liliopsida</taxon>
        <taxon>Poales</taxon>
        <taxon>Poaceae</taxon>
        <taxon>PACMAD clade</taxon>
        <taxon>Arundinoideae</taxon>
        <taxon>Arundineae</taxon>
        <taxon>Arundo</taxon>
    </lineage>
</organism>
<sequence>MSVSSRICGIQSLIRIRKVKVHLNPKVKGDRFFGH</sequence>
<reference evidence="1" key="1">
    <citation type="submission" date="2014-09" db="EMBL/GenBank/DDBJ databases">
        <authorList>
            <person name="Magalhaes I.L.F."/>
            <person name="Oliveira U."/>
            <person name="Santos F.R."/>
            <person name="Vidigal T.H.D.A."/>
            <person name="Brescovit A.D."/>
            <person name="Santos A.J."/>
        </authorList>
    </citation>
    <scope>NUCLEOTIDE SEQUENCE</scope>
    <source>
        <tissue evidence="1">Shoot tissue taken approximately 20 cm above the soil surface</tissue>
    </source>
</reference>
<name>A0A0A9BNH5_ARUDO</name>